<dbReference type="AlphaFoldDB" id="A0A1I7X2E8"/>
<reference evidence="2" key="1">
    <citation type="submission" date="2016-11" db="UniProtKB">
        <authorList>
            <consortium name="WormBaseParasite"/>
        </authorList>
    </citation>
    <scope>IDENTIFICATION</scope>
</reference>
<organism evidence="1 2">
    <name type="scientific">Heterorhabditis bacteriophora</name>
    <name type="common">Entomopathogenic nematode worm</name>
    <dbReference type="NCBI Taxonomy" id="37862"/>
    <lineage>
        <taxon>Eukaryota</taxon>
        <taxon>Metazoa</taxon>
        <taxon>Ecdysozoa</taxon>
        <taxon>Nematoda</taxon>
        <taxon>Chromadorea</taxon>
        <taxon>Rhabditida</taxon>
        <taxon>Rhabditina</taxon>
        <taxon>Rhabditomorpha</taxon>
        <taxon>Strongyloidea</taxon>
        <taxon>Heterorhabditidae</taxon>
        <taxon>Heterorhabditis</taxon>
    </lineage>
</organism>
<name>A0A1I7X2E8_HETBA</name>
<protein>
    <submittedName>
        <fullName evidence="2">PLAT domain-containing protein</fullName>
    </submittedName>
</protein>
<evidence type="ECO:0000313" key="1">
    <source>
        <dbReference type="Proteomes" id="UP000095283"/>
    </source>
</evidence>
<dbReference type="WBParaSite" id="Hba_11583">
    <property type="protein sequence ID" value="Hba_11583"/>
    <property type="gene ID" value="Hba_11583"/>
</dbReference>
<evidence type="ECO:0000313" key="2">
    <source>
        <dbReference type="WBParaSite" id="Hba_11583"/>
    </source>
</evidence>
<accession>A0A1I7X2E8</accession>
<keyword evidence="1" id="KW-1185">Reference proteome</keyword>
<dbReference type="Proteomes" id="UP000095283">
    <property type="component" value="Unplaced"/>
</dbReference>
<proteinExistence type="predicted"/>
<sequence>MIIEFSKFTNLHDDIEWYFLFSSQQGFEDCVPRADVIFIQYDSEPEDTWAIDQIDVDIRFPLGPLDDDWCVINITTNKCESMKWCLHEWHFEHAVLLPCASWMREAKLYQIGPRNGLFITHNYRHQPKPGDWIRDWV</sequence>